<dbReference type="SUPFAM" id="SSF55681">
    <property type="entry name" value="Class II aaRS and biotin synthetases"/>
    <property type="match status" value="1"/>
</dbReference>
<dbReference type="InterPro" id="IPR004364">
    <property type="entry name" value="Aa-tRNA-synt_II"/>
</dbReference>
<feature type="domain" description="Aminoacyl-transfer RNA synthetases class-II family profile" evidence="4">
    <location>
        <begin position="1"/>
        <end position="326"/>
    </location>
</feature>
<protein>
    <submittedName>
        <fullName evidence="5">EF-P lysine aminoacylase GenX</fullName>
    </submittedName>
</protein>
<dbReference type="GO" id="GO:0000049">
    <property type="term" value="F:tRNA binding"/>
    <property type="evidence" value="ECO:0007669"/>
    <property type="project" value="TreeGrafter"/>
</dbReference>
<accession>A0A110B615</accession>
<evidence type="ECO:0000313" key="5">
    <source>
        <dbReference type="EMBL" id="BAU58392.2"/>
    </source>
</evidence>
<dbReference type="NCBIfam" id="TIGR00462">
    <property type="entry name" value="genX"/>
    <property type="match status" value="1"/>
</dbReference>
<dbReference type="EMBL" id="AP017372">
    <property type="protein sequence ID" value="BAU58392.2"/>
    <property type="molecule type" value="Genomic_DNA"/>
</dbReference>
<dbReference type="PANTHER" id="PTHR42918">
    <property type="entry name" value="LYSYL-TRNA SYNTHETASE"/>
    <property type="match status" value="1"/>
</dbReference>
<dbReference type="Pfam" id="PF00152">
    <property type="entry name" value="tRNA-synt_2"/>
    <property type="match status" value="1"/>
</dbReference>
<dbReference type="Proteomes" id="UP000218890">
    <property type="component" value="Chromosome"/>
</dbReference>
<evidence type="ECO:0000313" key="6">
    <source>
        <dbReference type="Proteomes" id="UP000218890"/>
    </source>
</evidence>
<dbReference type="NCBIfam" id="NF006828">
    <property type="entry name" value="PRK09350.1"/>
    <property type="match status" value="1"/>
</dbReference>
<name>A0A110B615_HALHR</name>
<evidence type="ECO:0000259" key="4">
    <source>
        <dbReference type="PROSITE" id="PS50862"/>
    </source>
</evidence>
<reference evidence="5" key="1">
    <citation type="submission" date="2016-02" db="EMBL/GenBank/DDBJ databases">
        <title>Halorhodospira halochloris DSM-1059 complete genome, version 2.</title>
        <authorList>
            <person name="Tsukatani Y."/>
        </authorList>
    </citation>
    <scope>NUCLEOTIDE SEQUENCE</scope>
    <source>
        <strain evidence="5">DSM 1059</strain>
    </source>
</reference>
<gene>
    <name evidence="5" type="primary">epmA</name>
    <name evidence="5" type="ORF">HH1059_16800</name>
</gene>
<keyword evidence="1" id="KW-0436">Ligase</keyword>
<proteinExistence type="predicted"/>
<dbReference type="PROSITE" id="PS50862">
    <property type="entry name" value="AA_TRNA_LIGASE_II"/>
    <property type="match status" value="1"/>
</dbReference>
<keyword evidence="6" id="KW-1185">Reference proteome</keyword>
<dbReference type="InterPro" id="IPR045864">
    <property type="entry name" value="aa-tRNA-synth_II/BPL/LPL"/>
</dbReference>
<keyword evidence="3" id="KW-0067">ATP-binding</keyword>
<evidence type="ECO:0000256" key="2">
    <source>
        <dbReference type="ARBA" id="ARBA00022741"/>
    </source>
</evidence>
<sequence>MAAAIREFFAQRGVLEVHPPCLGPAAMDPALASVAADAADGDGNQLYLQTSPESAMKRLLSAGSGDIYYLGPAWRGGERGRWHSVEFTLLEWYRVGYSHYDLMAELAELIEYCRISLSKRKATVPAAEGCGLGKRSVEYLSYRQACLDQAWVDPLTASQEQLQEAVTRAGIELHSCAANSSAGSEVNLDRDELLDLLLSHVVAMQLGHSRITFLTAFPASQAALARLDEADPRTARRFELFMDGLEIANGYHELTDPGAQRQRFKQEQQQRRAGGLPVHELDHSLLAALERGLPDCAGVAVGFDRLLAVFLGADSLAEVRSELYRG</sequence>
<dbReference type="GO" id="GO:0006430">
    <property type="term" value="P:lysyl-tRNA aminoacylation"/>
    <property type="evidence" value="ECO:0007669"/>
    <property type="project" value="InterPro"/>
</dbReference>
<organism evidence="5 6">
    <name type="scientific">Halorhodospira halochloris</name>
    <name type="common">Ectothiorhodospira halochloris</name>
    <dbReference type="NCBI Taxonomy" id="1052"/>
    <lineage>
        <taxon>Bacteria</taxon>
        <taxon>Pseudomonadati</taxon>
        <taxon>Pseudomonadota</taxon>
        <taxon>Gammaproteobacteria</taxon>
        <taxon>Chromatiales</taxon>
        <taxon>Ectothiorhodospiraceae</taxon>
        <taxon>Halorhodospira</taxon>
    </lineage>
</organism>
<evidence type="ECO:0000256" key="3">
    <source>
        <dbReference type="ARBA" id="ARBA00022840"/>
    </source>
</evidence>
<dbReference type="InterPro" id="IPR006195">
    <property type="entry name" value="aa-tRNA-synth_II"/>
</dbReference>
<dbReference type="AlphaFoldDB" id="A0A110B615"/>
<dbReference type="KEGG" id="hhk:HH1059_16800"/>
<dbReference type="PANTHER" id="PTHR42918:SF6">
    <property type="entry name" value="ELONGATION FACTOR P--(R)-BETA-LYSINE LIGASE"/>
    <property type="match status" value="1"/>
</dbReference>
<dbReference type="InterPro" id="IPR004525">
    <property type="entry name" value="EpmA"/>
</dbReference>
<dbReference type="GO" id="GO:0005524">
    <property type="term" value="F:ATP binding"/>
    <property type="evidence" value="ECO:0007669"/>
    <property type="project" value="UniProtKB-KW"/>
</dbReference>
<dbReference type="GO" id="GO:0004824">
    <property type="term" value="F:lysine-tRNA ligase activity"/>
    <property type="evidence" value="ECO:0007669"/>
    <property type="project" value="InterPro"/>
</dbReference>
<dbReference type="Gene3D" id="3.30.930.10">
    <property type="entry name" value="Bira Bifunctional Protein, Domain 2"/>
    <property type="match status" value="1"/>
</dbReference>
<evidence type="ECO:0000256" key="1">
    <source>
        <dbReference type="ARBA" id="ARBA00022598"/>
    </source>
</evidence>
<dbReference type="GO" id="GO:0005829">
    <property type="term" value="C:cytosol"/>
    <property type="evidence" value="ECO:0007669"/>
    <property type="project" value="TreeGrafter"/>
</dbReference>
<keyword evidence="2" id="KW-0547">Nucleotide-binding</keyword>